<name>X0XEJ0_9ZZZZ</name>
<protein>
    <submittedName>
        <fullName evidence="1">Uncharacterized protein</fullName>
    </submittedName>
</protein>
<reference evidence="1" key="1">
    <citation type="journal article" date="2014" name="Front. Microbiol.">
        <title>High frequency of phylogenetically diverse reductive dehalogenase-homologous genes in deep subseafloor sedimentary metagenomes.</title>
        <authorList>
            <person name="Kawai M."/>
            <person name="Futagami T."/>
            <person name="Toyoda A."/>
            <person name="Takaki Y."/>
            <person name="Nishi S."/>
            <person name="Hori S."/>
            <person name="Arai W."/>
            <person name="Tsubouchi T."/>
            <person name="Morono Y."/>
            <person name="Uchiyama I."/>
            <person name="Ito T."/>
            <person name="Fujiyama A."/>
            <person name="Inagaki F."/>
            <person name="Takami H."/>
        </authorList>
    </citation>
    <scope>NUCLEOTIDE SEQUENCE</scope>
    <source>
        <strain evidence="1">Expedition CK06-06</strain>
    </source>
</reference>
<feature type="non-terminal residue" evidence="1">
    <location>
        <position position="1"/>
    </location>
</feature>
<sequence>NLSGYFEGGIGDLDGTYTFAGTYPDCTVTQSACP</sequence>
<gene>
    <name evidence="1" type="ORF">S01H1_72424</name>
</gene>
<comment type="caution">
    <text evidence="1">The sequence shown here is derived from an EMBL/GenBank/DDBJ whole genome shotgun (WGS) entry which is preliminary data.</text>
</comment>
<evidence type="ECO:0000313" key="1">
    <source>
        <dbReference type="EMBL" id="GAG35058.1"/>
    </source>
</evidence>
<accession>X0XEJ0</accession>
<dbReference type="AlphaFoldDB" id="X0XEJ0"/>
<dbReference type="EMBL" id="BARS01048300">
    <property type="protein sequence ID" value="GAG35058.1"/>
    <property type="molecule type" value="Genomic_DNA"/>
</dbReference>
<organism evidence="1">
    <name type="scientific">marine sediment metagenome</name>
    <dbReference type="NCBI Taxonomy" id="412755"/>
    <lineage>
        <taxon>unclassified sequences</taxon>
        <taxon>metagenomes</taxon>
        <taxon>ecological metagenomes</taxon>
    </lineage>
</organism>
<proteinExistence type="predicted"/>